<reference evidence="1 2" key="1">
    <citation type="journal article" date="2021" name="Hortic Res">
        <title>High-quality reference genome and annotation aids understanding of berry development for evergreen blueberry (Vaccinium darrowii).</title>
        <authorList>
            <person name="Yu J."/>
            <person name="Hulse-Kemp A.M."/>
            <person name="Babiker E."/>
            <person name="Staton M."/>
        </authorList>
    </citation>
    <scope>NUCLEOTIDE SEQUENCE [LARGE SCALE GENOMIC DNA]</scope>
    <source>
        <strain evidence="2">cv. NJ 8807/NJ 8810</strain>
        <tissue evidence="1">Young leaf</tissue>
    </source>
</reference>
<evidence type="ECO:0000313" key="1">
    <source>
        <dbReference type="EMBL" id="KAH7852422.1"/>
    </source>
</evidence>
<sequence length="324" mass="35642">MEQNPSTFPMERSCKILRRSIHNFLKNYQYFTTTSLFLAFPFSAALLLSQSLLPSSPLLFTIHNHLTSLFQAAGFPPSSPLFTILNLKISQTITSSILVLPFTLSFLLISKASIIHFLNDQQQKPSFSSFLSIYNSILLTQVWNSFLILSANATCFSLLFVAFNCLEASGYSSASSLLFLSATGAVLYSIILANSFVVCNLALVTSGMDKSGGHIAILKACVLMRGRAATALALAIPVNMALAAVEALFQYRMVRAFYSTATSSTAFEGIFIAYLYSIIVVIDTIVSCEFFKSCERGFRIDEEGGYAYRIRIEGQNGKTIEELP</sequence>
<evidence type="ECO:0000313" key="2">
    <source>
        <dbReference type="Proteomes" id="UP000828048"/>
    </source>
</evidence>
<keyword evidence="2" id="KW-1185">Reference proteome</keyword>
<dbReference type="Proteomes" id="UP000828048">
    <property type="component" value="Chromosome 8"/>
</dbReference>
<accession>A0ACB7YGB0</accession>
<organism evidence="1 2">
    <name type="scientific">Vaccinium darrowii</name>
    <dbReference type="NCBI Taxonomy" id="229202"/>
    <lineage>
        <taxon>Eukaryota</taxon>
        <taxon>Viridiplantae</taxon>
        <taxon>Streptophyta</taxon>
        <taxon>Embryophyta</taxon>
        <taxon>Tracheophyta</taxon>
        <taxon>Spermatophyta</taxon>
        <taxon>Magnoliopsida</taxon>
        <taxon>eudicotyledons</taxon>
        <taxon>Gunneridae</taxon>
        <taxon>Pentapetalae</taxon>
        <taxon>asterids</taxon>
        <taxon>Ericales</taxon>
        <taxon>Ericaceae</taxon>
        <taxon>Vaccinioideae</taxon>
        <taxon>Vaccinieae</taxon>
        <taxon>Vaccinium</taxon>
    </lineage>
</organism>
<dbReference type="EMBL" id="CM037158">
    <property type="protein sequence ID" value="KAH7852422.1"/>
    <property type="molecule type" value="Genomic_DNA"/>
</dbReference>
<protein>
    <submittedName>
        <fullName evidence="1">Uncharacterized protein</fullName>
    </submittedName>
</protein>
<gene>
    <name evidence="1" type="ORF">Vadar_024643</name>
</gene>
<proteinExistence type="predicted"/>
<comment type="caution">
    <text evidence="1">The sequence shown here is derived from an EMBL/GenBank/DDBJ whole genome shotgun (WGS) entry which is preliminary data.</text>
</comment>
<name>A0ACB7YGB0_9ERIC</name>